<feature type="compositionally biased region" description="Basic and acidic residues" evidence="1">
    <location>
        <begin position="525"/>
        <end position="544"/>
    </location>
</feature>
<evidence type="ECO:0000313" key="3">
    <source>
        <dbReference type="EMBL" id="TYT76256.1"/>
    </source>
</evidence>
<sequence>MIFSPAPAMSFEKGFMPSRSGNQGSGGMDFDTFLEKARGLEEKGDSKTDPKLSLQTVLDRMRMQLQAFMGMGRQDMSADPEAMDWLRQMIQGAGLDEKSRDALLDVIENGSRGNVSMGRLLDRLRMASEEMDIELSVDSSGLSLGSLPYIYNFFKDIGISQERIHTMLDRSAMEGQGFSLDRLGREMALLRQDLSQAGPGGSEGISRAGVIGVLDSMLESLRAMGAGGPEKGFSHDTARLLERSVLSAMADRDMSAMASDRKAEFYLPAHEVAADFLRKMQPGDKALGVTEAREPVAGKGAVNPEAMKYEWADVRNGMEPVAEKLVLNSASLKKEWNLKEYGSGLDSDSSEEGDDSFWGQVKSMGELQGQESGEDNGSRRGAGPQDMFSGMEKKNSKGDGQLSESVLGAQGTRGAENRITRADPAPPPPPPAYVMDQVGRKMADAIRDGQNEVSFQLKPEHLGRLHMRIENIAGVVNIRILAEQKGTHEMLLAQAAELKAQMQEQGMRVERIEVTVSPDFDSALFRERERDRESRRSRNGEKRATGMAVSPALDENPVSMSKNSRDSRLHLMA</sequence>
<dbReference type="CDD" id="cd17470">
    <property type="entry name" value="T3SS_Flik_C"/>
    <property type="match status" value="1"/>
</dbReference>
<dbReference type="Pfam" id="PF02120">
    <property type="entry name" value="Flg_hook"/>
    <property type="match status" value="1"/>
</dbReference>
<dbReference type="RefSeq" id="WP_139445448.1">
    <property type="nucleotide sequence ID" value="NZ_VDMB01000001.1"/>
</dbReference>
<feature type="region of interest" description="Disordered" evidence="1">
    <location>
        <begin position="525"/>
        <end position="573"/>
    </location>
</feature>
<keyword evidence="3" id="KW-0966">Cell projection</keyword>
<keyword evidence="3" id="KW-0969">Cilium</keyword>
<proteinExistence type="predicted"/>
<dbReference type="OrthoDB" id="5432473at2"/>
<dbReference type="InterPro" id="IPR021136">
    <property type="entry name" value="Flagellar_hook_control-like_C"/>
</dbReference>
<feature type="region of interest" description="Disordered" evidence="1">
    <location>
        <begin position="367"/>
        <end position="431"/>
    </location>
</feature>
<dbReference type="AlphaFoldDB" id="A0A5Q4VHD8"/>
<reference evidence="3 4" key="1">
    <citation type="submission" date="2019-06" db="EMBL/GenBank/DDBJ databases">
        <title>Desulfobotulus mexicanus sp. nov., a novel sulfate-reducing bacterium isolated from the sediment of an alkaline crater lake in Mexico.</title>
        <authorList>
            <person name="Hirschler-Rea A."/>
        </authorList>
    </citation>
    <scope>NUCLEOTIDE SEQUENCE [LARGE SCALE GENOMIC DNA]</scope>
    <source>
        <strain evidence="3 4">PAR22N</strain>
    </source>
</reference>
<comment type="caution">
    <text evidence="3">The sequence shown here is derived from an EMBL/GenBank/DDBJ whole genome shotgun (WGS) entry which is preliminary data.</text>
</comment>
<accession>A0A5Q4VHD8</accession>
<keyword evidence="3" id="KW-0282">Flagellum</keyword>
<dbReference type="EMBL" id="VDMB01000001">
    <property type="protein sequence ID" value="TYT76256.1"/>
    <property type="molecule type" value="Genomic_DNA"/>
</dbReference>
<evidence type="ECO:0000256" key="1">
    <source>
        <dbReference type="SAM" id="MobiDB-lite"/>
    </source>
</evidence>
<dbReference type="Gene3D" id="3.30.750.140">
    <property type="match status" value="1"/>
</dbReference>
<evidence type="ECO:0000313" key="4">
    <source>
        <dbReference type="Proteomes" id="UP000321899"/>
    </source>
</evidence>
<feature type="compositionally biased region" description="Basic and acidic residues" evidence="1">
    <location>
        <begin position="563"/>
        <end position="573"/>
    </location>
</feature>
<evidence type="ECO:0000259" key="2">
    <source>
        <dbReference type="Pfam" id="PF02120"/>
    </source>
</evidence>
<dbReference type="InterPro" id="IPR038610">
    <property type="entry name" value="FliK-like_C_sf"/>
</dbReference>
<dbReference type="Proteomes" id="UP000321899">
    <property type="component" value="Unassembled WGS sequence"/>
</dbReference>
<name>A0A5Q4VHD8_9BACT</name>
<gene>
    <name evidence="3" type="ORF">FIM25_01510</name>
</gene>
<protein>
    <submittedName>
        <fullName evidence="3">Flagellar hook-length control protein FliK</fullName>
    </submittedName>
</protein>
<keyword evidence="4" id="KW-1185">Reference proteome</keyword>
<organism evidence="3 4">
    <name type="scientific">Desulfobotulus mexicanus</name>
    <dbReference type="NCBI Taxonomy" id="2586642"/>
    <lineage>
        <taxon>Bacteria</taxon>
        <taxon>Pseudomonadati</taxon>
        <taxon>Thermodesulfobacteriota</taxon>
        <taxon>Desulfobacteria</taxon>
        <taxon>Desulfobacterales</taxon>
        <taxon>Desulfobacteraceae</taxon>
        <taxon>Desulfobotulus</taxon>
    </lineage>
</organism>
<feature type="domain" description="Flagellar hook-length control protein-like C-terminal" evidence="2">
    <location>
        <begin position="440"/>
        <end position="518"/>
    </location>
</feature>